<evidence type="ECO:0000259" key="2">
    <source>
        <dbReference type="Pfam" id="PF18962"/>
    </source>
</evidence>
<accession>A0A1K2IWP2</accession>
<proteinExistence type="predicted"/>
<dbReference type="STRING" id="1612149.SAMN05216324_11690"/>
<dbReference type="NCBIfam" id="TIGR04183">
    <property type="entry name" value="Por_Secre_tail"/>
    <property type="match status" value="1"/>
</dbReference>
<feature type="domain" description="Secretion system C-terminal sorting" evidence="2">
    <location>
        <begin position="491"/>
        <end position="549"/>
    </location>
</feature>
<dbReference type="Pfam" id="PF18962">
    <property type="entry name" value="Por_Secre_tail"/>
    <property type="match status" value="1"/>
</dbReference>
<name>A0A1K2IWP2_9FLAO</name>
<dbReference type="AlphaFoldDB" id="A0A1K2IWP2"/>
<reference evidence="4" key="1">
    <citation type="submission" date="2016-10" db="EMBL/GenBank/DDBJ databases">
        <authorList>
            <person name="Varghese N."/>
            <person name="Submissions S."/>
        </authorList>
    </citation>
    <scope>NUCLEOTIDE SEQUENCE [LARGE SCALE GENOMIC DNA]</scope>
    <source>
        <strain evidence="4">SUR2</strain>
    </source>
</reference>
<protein>
    <submittedName>
        <fullName evidence="3">Por secretion system C-terminal sorting domain-containing protein</fullName>
    </submittedName>
</protein>
<dbReference type="RefSeq" id="WP_072411792.1">
    <property type="nucleotide sequence ID" value="NZ_FPKW01000016.1"/>
</dbReference>
<dbReference type="PANTHER" id="PTHR42754:SF1">
    <property type="entry name" value="LIPOPROTEIN"/>
    <property type="match status" value="1"/>
</dbReference>
<evidence type="ECO:0000313" key="3">
    <source>
        <dbReference type="EMBL" id="SFZ96179.1"/>
    </source>
</evidence>
<sequence>MKRNFLLIITLLSFVFFKTQTLEWEKTFGGTKVEEYVKHVDSPDGNYVFTGSTLSNDVDIAVNYGLKDIFLTKIDTNGNYLWKKNIGGNNDDVPLDIINSNDGGMILVSQSKSTTNSFMINRGNNDLWVTKLDVSGNPVWNLPIAGSGDESGARIIPITNGYILTVNTNSNDFDFTHATSTGKDVWIIRLDEAGNIVWKKALEGSLDETSTTLKKIDNSNFLLLVNSVSANGDYSANTVPNVNKGFLFKLDIDGNILINSKIESSDIQKPNFINDVKVVNDGYFIGGRESINQVAPDGTILTTYYDALFVKLSGSGTILWKKNYSVLAQFNQVFFTEETSDNNPLFLGTTSSSGYLVPWMIKMDNAGNTLKYTEMSSRPYAVKKLPNGNFVLNGIVITTSPISTGNNIFTLSFINGIGTTVMSNHQLKLGQFANSKNTISSITNDGKVIGFWNDEHNPTNRVTDVWFFKFQIPANVLSVNNILGNMKGISVYPNPTNDYIKISEKMDELVVYDLSGRMILSVENTDTVDLRGVNTGIYILKAKNKKETRSFKIEKK</sequence>
<keyword evidence="1" id="KW-0732">Signal</keyword>
<dbReference type="OrthoDB" id="9811934at2"/>
<gene>
    <name evidence="3" type="ORF">SAMN05216324_11690</name>
</gene>
<dbReference type="PANTHER" id="PTHR42754">
    <property type="entry name" value="ENDOGLUCANASE"/>
    <property type="match status" value="1"/>
</dbReference>
<evidence type="ECO:0000313" key="4">
    <source>
        <dbReference type="Proteomes" id="UP000182034"/>
    </source>
</evidence>
<keyword evidence="4" id="KW-1185">Reference proteome</keyword>
<organism evidence="3 4">
    <name type="scientific">Chryseobacterium limigenitum</name>
    <dbReference type="NCBI Taxonomy" id="1612149"/>
    <lineage>
        <taxon>Bacteria</taxon>
        <taxon>Pseudomonadati</taxon>
        <taxon>Bacteroidota</taxon>
        <taxon>Flavobacteriia</taxon>
        <taxon>Flavobacteriales</taxon>
        <taxon>Weeksellaceae</taxon>
        <taxon>Chryseobacterium group</taxon>
        <taxon>Chryseobacterium</taxon>
    </lineage>
</organism>
<evidence type="ECO:0000256" key="1">
    <source>
        <dbReference type="ARBA" id="ARBA00022729"/>
    </source>
</evidence>
<dbReference type="Proteomes" id="UP000182034">
    <property type="component" value="Unassembled WGS sequence"/>
</dbReference>
<dbReference type="InterPro" id="IPR026444">
    <property type="entry name" value="Secre_tail"/>
</dbReference>
<dbReference type="EMBL" id="FPKW01000016">
    <property type="protein sequence ID" value="SFZ96179.1"/>
    <property type="molecule type" value="Genomic_DNA"/>
</dbReference>